<name>A0A381SKV9_9ZZZZ</name>
<dbReference type="InterPro" id="IPR036280">
    <property type="entry name" value="Multihaem_cyt_sf"/>
</dbReference>
<evidence type="ECO:0000313" key="2">
    <source>
        <dbReference type="EMBL" id="SVA04089.1"/>
    </source>
</evidence>
<gene>
    <name evidence="2" type="ORF">METZ01_LOCUS56943</name>
</gene>
<accession>A0A381SKV9</accession>
<dbReference type="AlphaFoldDB" id="A0A381SKV9"/>
<dbReference type="InterPro" id="IPR023155">
    <property type="entry name" value="Cyt_c-552/4"/>
</dbReference>
<feature type="domain" description="Cytochrome c-552/4" evidence="1">
    <location>
        <begin position="53"/>
        <end position="143"/>
    </location>
</feature>
<dbReference type="Gene3D" id="1.10.1130.10">
    <property type="entry name" value="Flavocytochrome C3, Chain A"/>
    <property type="match status" value="1"/>
</dbReference>
<dbReference type="EMBL" id="UINC01003186">
    <property type="protein sequence ID" value="SVA04089.1"/>
    <property type="molecule type" value="Genomic_DNA"/>
</dbReference>
<protein>
    <recommendedName>
        <fullName evidence="1">Cytochrome c-552/4 domain-containing protein</fullName>
    </recommendedName>
</protein>
<dbReference type="Pfam" id="PF13435">
    <property type="entry name" value="Cytochrome_C554"/>
    <property type="match status" value="1"/>
</dbReference>
<sequence length="469" mass="52078">MGMLHPIKSIHIIYLYLFLSGGCINLSDDDKTSHVTLPIQTSFKVEDFTSAEECAVCHPQHYAEWSSSMHAYSFIDPVWISLQNKQQVHNLANGVEIGDFCVQCHSPVAALTNLVENHLELSAEAINAFPPQVKEGVTCDVCHLTTHLPDPTNISIVDHDYETVDFKLYSGDTRFGILDNPVDNEFHNSVYHPGYDKSEFCQNCHNLTVDGRNAEITQFEWDGTAFQAMGMECQSCHMPIYVGQAAVDGPERDNLHRHFFPGIDEALIDFPGKSNQRQEIEDLLQTAAEINLFDSPPDTITAGTVWNAKLIVSNNTGHNFPSGTTFARQLWIELIATVSNDTLLASGQLNADGDLLDFYADPSGELDPQLHMFNTILFNADGDSGLLAVSVENMVAMTDRTLPVSGSRTVTYSINIPAGIEGDLHFSARLRFRSFPPFFLRHINLESLIGNVNIFDVDSLMRTLYVSSS</sequence>
<proteinExistence type="predicted"/>
<reference evidence="2" key="1">
    <citation type="submission" date="2018-05" db="EMBL/GenBank/DDBJ databases">
        <authorList>
            <person name="Lanie J.A."/>
            <person name="Ng W.-L."/>
            <person name="Kazmierczak K.M."/>
            <person name="Andrzejewski T.M."/>
            <person name="Davidsen T.M."/>
            <person name="Wayne K.J."/>
            <person name="Tettelin H."/>
            <person name="Glass J.I."/>
            <person name="Rusch D."/>
            <person name="Podicherti R."/>
            <person name="Tsui H.-C.T."/>
            <person name="Winkler M.E."/>
        </authorList>
    </citation>
    <scope>NUCLEOTIDE SEQUENCE</scope>
</reference>
<organism evidence="2">
    <name type="scientific">marine metagenome</name>
    <dbReference type="NCBI Taxonomy" id="408172"/>
    <lineage>
        <taxon>unclassified sequences</taxon>
        <taxon>metagenomes</taxon>
        <taxon>ecological metagenomes</taxon>
    </lineage>
</organism>
<dbReference type="SUPFAM" id="SSF48695">
    <property type="entry name" value="Multiheme cytochromes"/>
    <property type="match status" value="1"/>
</dbReference>
<evidence type="ECO:0000259" key="1">
    <source>
        <dbReference type="Pfam" id="PF13435"/>
    </source>
</evidence>